<keyword evidence="1" id="KW-0694">RNA-binding</keyword>
<dbReference type="Pfam" id="PF04309">
    <property type="entry name" value="G3P_antiterm"/>
    <property type="match status" value="1"/>
</dbReference>
<dbReference type="Proteomes" id="UP001203004">
    <property type="component" value="Unassembled WGS sequence"/>
</dbReference>
<keyword evidence="3" id="KW-1185">Reference proteome</keyword>
<dbReference type="PIRSF" id="PIRSF016897">
    <property type="entry name" value="GlpP"/>
    <property type="match status" value="1"/>
</dbReference>
<dbReference type="InterPro" id="IPR013785">
    <property type="entry name" value="Aldolase_TIM"/>
</dbReference>
<dbReference type="PANTHER" id="PTHR35787:SF1">
    <property type="entry name" value="GLYCEROL UPTAKE OPERON ANTITERMINATOR REGULATORY PROTEIN"/>
    <property type="match status" value="1"/>
</dbReference>
<gene>
    <name evidence="2" type="ORF">M3N64_01775</name>
</gene>
<dbReference type="EMBL" id="JAMAST010000001">
    <property type="protein sequence ID" value="MCL1630683.1"/>
    <property type="molecule type" value="Genomic_DNA"/>
</dbReference>
<comment type="caution">
    <text evidence="2">The sequence shown here is derived from an EMBL/GenBank/DDBJ whole genome shotgun (WGS) entry which is preliminary data.</text>
</comment>
<accession>A0ABT0M7S4</accession>
<keyword evidence="1" id="KW-0804">Transcription</keyword>
<keyword evidence="1" id="KW-0805">Transcription regulation</keyword>
<keyword evidence="1" id="KW-0319">Glycerol metabolism</keyword>
<comment type="function">
    <text evidence="1">Regulates expression of the glpD operon. In the presence of glycerol 3-phosphate (G3P) causes antitermination of transcription of glpD at the inverted repeat of the leader region to enhance its transcription. Binds and stabilizes glpD leader mRNA.</text>
</comment>
<evidence type="ECO:0000256" key="1">
    <source>
        <dbReference type="PIRNR" id="PIRNR016897"/>
    </source>
</evidence>
<proteinExistence type="predicted"/>
<organism evidence="2 3">
    <name type="scientific">Sporolactobacillus mangiferae</name>
    <dbReference type="NCBI Taxonomy" id="2940498"/>
    <lineage>
        <taxon>Bacteria</taxon>
        <taxon>Bacillati</taxon>
        <taxon>Bacillota</taxon>
        <taxon>Bacilli</taxon>
        <taxon>Bacillales</taxon>
        <taxon>Sporolactobacillaceae</taxon>
        <taxon>Sporolactobacillus</taxon>
    </lineage>
</organism>
<dbReference type="Gene3D" id="3.20.20.70">
    <property type="entry name" value="Aldolase class I"/>
    <property type="match status" value="1"/>
</dbReference>
<evidence type="ECO:0000313" key="2">
    <source>
        <dbReference type="EMBL" id="MCL1630683.1"/>
    </source>
</evidence>
<evidence type="ECO:0000313" key="3">
    <source>
        <dbReference type="Proteomes" id="UP001203004"/>
    </source>
</evidence>
<name>A0ABT0M7S4_9BACL</name>
<dbReference type="SUPFAM" id="SSF110391">
    <property type="entry name" value="GlpP-like"/>
    <property type="match status" value="1"/>
</dbReference>
<protein>
    <recommendedName>
        <fullName evidence="1">Glycerol uptake operon antiterminator regulatory protein</fullName>
    </recommendedName>
</protein>
<dbReference type="InterPro" id="IPR006699">
    <property type="entry name" value="GlpP"/>
</dbReference>
<sequence>MVLEKQKIVPAANNMKNFERLLQQPFKYLIILDSHLSVIKTMVEMGKQANKRIFIHADLIQGLKTDLAGAEFICQQIRPYGVISTRSTVLEVGKKRGLATVQRMFLLDSRSLETGYHLFEQVRPDMVELLPGIIPDLIREVSKKLPVPVIAGGLIRETDDVKTALDSGAAAVSTSKEQLWRKTINR</sequence>
<dbReference type="PANTHER" id="PTHR35787">
    <property type="entry name" value="GLYCEROL UPTAKE OPERON ANTITERMINATOR REGULATORY PROTEIN"/>
    <property type="match status" value="1"/>
</dbReference>
<dbReference type="RefSeq" id="WP_249096430.1">
    <property type="nucleotide sequence ID" value="NZ_JAMAST010000001.1"/>
</dbReference>
<reference evidence="2 3" key="1">
    <citation type="submission" date="2022-05" db="EMBL/GenBank/DDBJ databases">
        <title>Sporolactobacillus sp nov CPB3-1, isolated from tree bark (Mangifera indica L.).</title>
        <authorList>
            <person name="Phuengjayaem S."/>
            <person name="Tanasupawat S."/>
        </authorList>
    </citation>
    <scope>NUCLEOTIDE SEQUENCE [LARGE SCALE GENOMIC DNA]</scope>
    <source>
        <strain evidence="2 3">CPB3-1</strain>
    </source>
</reference>